<organism evidence="3 4">
    <name type="scientific">Gigaspora margarita</name>
    <dbReference type="NCBI Taxonomy" id="4874"/>
    <lineage>
        <taxon>Eukaryota</taxon>
        <taxon>Fungi</taxon>
        <taxon>Fungi incertae sedis</taxon>
        <taxon>Mucoromycota</taxon>
        <taxon>Glomeromycotina</taxon>
        <taxon>Glomeromycetes</taxon>
        <taxon>Diversisporales</taxon>
        <taxon>Gigasporaceae</taxon>
        <taxon>Gigaspora</taxon>
    </lineage>
</organism>
<keyword evidence="4" id="KW-1185">Reference proteome</keyword>
<keyword evidence="1" id="KW-0175">Coiled coil</keyword>
<gene>
    <name evidence="3" type="ORF">F8M41_016218</name>
</gene>
<evidence type="ECO:0000256" key="1">
    <source>
        <dbReference type="SAM" id="Coils"/>
    </source>
</evidence>
<dbReference type="GO" id="GO:0008270">
    <property type="term" value="F:zinc ion binding"/>
    <property type="evidence" value="ECO:0007669"/>
    <property type="project" value="InterPro"/>
</dbReference>
<proteinExistence type="predicted"/>
<dbReference type="PROSITE" id="PS00463">
    <property type="entry name" value="ZN2_CY6_FUNGAL_1"/>
    <property type="match status" value="1"/>
</dbReference>
<evidence type="ECO:0000259" key="2">
    <source>
        <dbReference type="PROSITE" id="PS00463"/>
    </source>
</evidence>
<dbReference type="InterPro" id="IPR001138">
    <property type="entry name" value="Zn2Cys6_DnaBD"/>
</dbReference>
<dbReference type="EMBL" id="WTPW01000349">
    <property type="protein sequence ID" value="KAF0520572.1"/>
    <property type="molecule type" value="Genomic_DNA"/>
</dbReference>
<feature type="domain" description="Zn(2)-C6 fungal-type" evidence="2">
    <location>
        <begin position="294"/>
        <end position="325"/>
    </location>
</feature>
<dbReference type="InterPro" id="IPR036864">
    <property type="entry name" value="Zn2-C6_fun-type_DNA-bd_sf"/>
</dbReference>
<sequence length="329" mass="37645">MTSENHERQHQIDYMTYPYYQYSPENHQGHNQIDMTYLYDLYSQENHQEQHQIDKNDQYSPNNHQEQYKNLQELISLNERDSYLNKREPLLDKNKRVSDLNEKEFDSTIAPCEFDSSLFGHSTSPIFEPAVDFSPKLSDGNNTKSTMHLTSTVPSSIRQLGLTSALNIPCGSDVINTSNIASDGTMSSVNSHMNTRNILKSPLSSTKLSPAVIVPSKLSPTKPANIRSREELTIKRAKNDAARESCLRKVTKIKSLKKQVYKLQTRIAVLEKELEEENIDKDNRDFPRKRKLIACGICRVQKKRCVGGKIGEESCEHCSQKKKVCSYLQ</sequence>
<comment type="caution">
    <text evidence="3">The sequence shown here is derived from an EMBL/GenBank/DDBJ whole genome shotgun (WGS) entry which is preliminary data.</text>
</comment>
<accession>A0A8H4APX2</accession>
<feature type="coiled-coil region" evidence="1">
    <location>
        <begin position="253"/>
        <end position="280"/>
    </location>
</feature>
<protein>
    <recommendedName>
        <fullName evidence="2">Zn(2)-C6 fungal-type domain-containing protein</fullName>
    </recommendedName>
</protein>
<dbReference type="Proteomes" id="UP000439903">
    <property type="component" value="Unassembled WGS sequence"/>
</dbReference>
<reference evidence="3 4" key="1">
    <citation type="journal article" date="2019" name="Environ. Microbiol.">
        <title>At the nexus of three kingdoms: the genome of the mycorrhizal fungus Gigaspora margarita provides insights into plant, endobacterial and fungal interactions.</title>
        <authorList>
            <person name="Venice F."/>
            <person name="Ghignone S."/>
            <person name="Salvioli di Fossalunga A."/>
            <person name="Amselem J."/>
            <person name="Novero M."/>
            <person name="Xianan X."/>
            <person name="Sedzielewska Toro K."/>
            <person name="Morin E."/>
            <person name="Lipzen A."/>
            <person name="Grigoriev I.V."/>
            <person name="Henrissat B."/>
            <person name="Martin F.M."/>
            <person name="Bonfante P."/>
        </authorList>
    </citation>
    <scope>NUCLEOTIDE SEQUENCE [LARGE SCALE GENOMIC DNA]</scope>
    <source>
        <strain evidence="3 4">BEG34</strain>
    </source>
</reference>
<dbReference type="CDD" id="cd12193">
    <property type="entry name" value="bZIP_GCN4"/>
    <property type="match status" value="1"/>
</dbReference>
<evidence type="ECO:0000313" key="4">
    <source>
        <dbReference type="Proteomes" id="UP000439903"/>
    </source>
</evidence>
<dbReference type="AlphaFoldDB" id="A0A8H4APX2"/>
<name>A0A8H4APX2_GIGMA</name>
<evidence type="ECO:0000313" key="3">
    <source>
        <dbReference type="EMBL" id="KAF0520572.1"/>
    </source>
</evidence>
<dbReference type="GO" id="GO:0000981">
    <property type="term" value="F:DNA-binding transcription factor activity, RNA polymerase II-specific"/>
    <property type="evidence" value="ECO:0007669"/>
    <property type="project" value="InterPro"/>
</dbReference>
<dbReference type="CDD" id="cd00067">
    <property type="entry name" value="GAL4"/>
    <property type="match status" value="1"/>
</dbReference>
<dbReference type="SUPFAM" id="SSF57701">
    <property type="entry name" value="Zn2/Cys6 DNA-binding domain"/>
    <property type="match status" value="1"/>
</dbReference>
<dbReference type="OrthoDB" id="2257100at2759"/>